<evidence type="ECO:0000313" key="1">
    <source>
        <dbReference type="EMBL" id="KKL98544.1"/>
    </source>
</evidence>
<accession>A0A0F9GI96</accession>
<reference evidence="1" key="1">
    <citation type="journal article" date="2015" name="Nature">
        <title>Complex archaea that bridge the gap between prokaryotes and eukaryotes.</title>
        <authorList>
            <person name="Spang A."/>
            <person name="Saw J.H."/>
            <person name="Jorgensen S.L."/>
            <person name="Zaremba-Niedzwiedzka K."/>
            <person name="Martijn J."/>
            <person name="Lind A.E."/>
            <person name="van Eijk R."/>
            <person name="Schleper C."/>
            <person name="Guy L."/>
            <person name="Ettema T.J."/>
        </authorList>
    </citation>
    <scope>NUCLEOTIDE SEQUENCE</scope>
</reference>
<gene>
    <name evidence="1" type="ORF">LCGC14_1823320</name>
</gene>
<name>A0A0F9GI96_9ZZZZ</name>
<dbReference type="EMBL" id="LAZR01017891">
    <property type="protein sequence ID" value="KKL98544.1"/>
    <property type="molecule type" value="Genomic_DNA"/>
</dbReference>
<proteinExistence type="predicted"/>
<sequence>MGETVFFKGGSMDGIGIFFDLDCEPAEGEMIIVQSDYDKSRTIGFWLGKTSEVYKFVQSLNSWVYDHESEVVEE</sequence>
<protein>
    <submittedName>
        <fullName evidence="1">Uncharacterized protein</fullName>
    </submittedName>
</protein>
<dbReference type="AlphaFoldDB" id="A0A0F9GI96"/>
<comment type="caution">
    <text evidence="1">The sequence shown here is derived from an EMBL/GenBank/DDBJ whole genome shotgun (WGS) entry which is preliminary data.</text>
</comment>
<organism evidence="1">
    <name type="scientific">marine sediment metagenome</name>
    <dbReference type="NCBI Taxonomy" id="412755"/>
    <lineage>
        <taxon>unclassified sequences</taxon>
        <taxon>metagenomes</taxon>
        <taxon>ecological metagenomes</taxon>
    </lineage>
</organism>